<organism evidence="9 10">
    <name type="scientific">Chitinophaga agri</name>
    <dbReference type="NCBI Taxonomy" id="2703787"/>
    <lineage>
        <taxon>Bacteria</taxon>
        <taxon>Pseudomonadati</taxon>
        <taxon>Bacteroidota</taxon>
        <taxon>Chitinophagia</taxon>
        <taxon>Chitinophagales</taxon>
        <taxon>Chitinophagaceae</taxon>
        <taxon>Chitinophaga</taxon>
    </lineage>
</organism>
<feature type="transmembrane region" description="Helical" evidence="7">
    <location>
        <begin position="79"/>
        <end position="99"/>
    </location>
</feature>
<keyword evidence="2" id="KW-0813">Transport</keyword>
<dbReference type="InterPro" id="IPR050171">
    <property type="entry name" value="MFS_Transporters"/>
</dbReference>
<dbReference type="EMBL" id="CP048113">
    <property type="protein sequence ID" value="QHS59455.1"/>
    <property type="molecule type" value="Genomic_DNA"/>
</dbReference>
<evidence type="ECO:0000256" key="7">
    <source>
        <dbReference type="SAM" id="Phobius"/>
    </source>
</evidence>
<feature type="transmembrane region" description="Helical" evidence="7">
    <location>
        <begin position="377"/>
        <end position="397"/>
    </location>
</feature>
<accession>A0A6B9ZE77</accession>
<dbReference type="InterPro" id="IPR020846">
    <property type="entry name" value="MFS_dom"/>
</dbReference>
<evidence type="ECO:0000256" key="2">
    <source>
        <dbReference type="ARBA" id="ARBA00022448"/>
    </source>
</evidence>
<keyword evidence="5 7" id="KW-1133">Transmembrane helix</keyword>
<dbReference type="GO" id="GO:0005886">
    <property type="term" value="C:plasma membrane"/>
    <property type="evidence" value="ECO:0007669"/>
    <property type="project" value="UniProtKB-SubCell"/>
</dbReference>
<dbReference type="Pfam" id="PF07690">
    <property type="entry name" value="MFS_1"/>
    <property type="match status" value="1"/>
</dbReference>
<evidence type="ECO:0000256" key="6">
    <source>
        <dbReference type="ARBA" id="ARBA00023136"/>
    </source>
</evidence>
<feature type="domain" description="Major facilitator superfamily (MFS) profile" evidence="8">
    <location>
        <begin position="18"/>
        <end position="401"/>
    </location>
</feature>
<evidence type="ECO:0000256" key="4">
    <source>
        <dbReference type="ARBA" id="ARBA00022692"/>
    </source>
</evidence>
<dbReference type="PANTHER" id="PTHR23517">
    <property type="entry name" value="RESISTANCE PROTEIN MDTM, PUTATIVE-RELATED-RELATED"/>
    <property type="match status" value="1"/>
</dbReference>
<sequence length="412" mass="45147">MSPIFSLYKKAYAGLSSSTWLLAVVLLINRSGAMVIPFMTVYLTQQLHFSVPEAGIVMACFGTGAICGSFIGGRLSDRIGFYPVQFWSLLLQGLIFLVLGQMRTLPQFCVCIFVLSCVGDAFRPANVAATAFYSSVANRTRSYSLNRLASNLGWSIGPALGGILAGYSYHLLFWVDGLTCIAAVLLMRILLPPVKAVPKETKEVEAVTVKDNSSVYKDGIYLTFVLLIVVFTTGFLQLSTMVPLYLKSVVHMEEAHIGMLMGLNGLLVAFIEMVLVYKIEGKMHSLLFITRGVVLAGIGYLSFNLLPPVAATGLFFILFFTIGEMLSIPFMNSFFVTRSSEYNRGQYAGLYTMSFSISSILAPTLGSYMVGHFGFAAWWYCAGALCALPGLGFYMLYKKVADKKEVEVLVKS</sequence>
<dbReference type="InterPro" id="IPR036259">
    <property type="entry name" value="MFS_trans_sf"/>
</dbReference>
<comment type="subcellular location">
    <subcellularLocation>
        <location evidence="1">Cell membrane</location>
        <topology evidence="1">Multi-pass membrane protein</topology>
    </subcellularLocation>
</comment>
<feature type="transmembrane region" description="Helical" evidence="7">
    <location>
        <begin position="257"/>
        <end position="277"/>
    </location>
</feature>
<protein>
    <submittedName>
        <fullName evidence="9">MFS transporter</fullName>
    </submittedName>
</protein>
<evidence type="ECO:0000256" key="5">
    <source>
        <dbReference type="ARBA" id="ARBA00022989"/>
    </source>
</evidence>
<dbReference type="InterPro" id="IPR011701">
    <property type="entry name" value="MFS"/>
</dbReference>
<keyword evidence="4 7" id="KW-0812">Transmembrane</keyword>
<feature type="transmembrane region" description="Helical" evidence="7">
    <location>
        <begin position="309"/>
        <end position="336"/>
    </location>
</feature>
<evidence type="ECO:0000313" key="10">
    <source>
        <dbReference type="Proteomes" id="UP000476411"/>
    </source>
</evidence>
<dbReference type="GO" id="GO:0022857">
    <property type="term" value="F:transmembrane transporter activity"/>
    <property type="evidence" value="ECO:0007669"/>
    <property type="project" value="InterPro"/>
</dbReference>
<evidence type="ECO:0000313" key="9">
    <source>
        <dbReference type="EMBL" id="QHS59455.1"/>
    </source>
</evidence>
<dbReference type="AlphaFoldDB" id="A0A6B9ZE77"/>
<dbReference type="KEGG" id="chih:GWR21_07605"/>
<gene>
    <name evidence="9" type="ORF">GWR21_07605</name>
</gene>
<keyword evidence="10" id="KW-1185">Reference proteome</keyword>
<reference evidence="9 10" key="1">
    <citation type="submission" date="2020-01" db="EMBL/GenBank/DDBJ databases">
        <title>Complete genome sequence of Chitinophaga sp. H33E-04 isolated from quinoa roots.</title>
        <authorList>
            <person name="Weon H.-Y."/>
            <person name="Lee S.A."/>
        </authorList>
    </citation>
    <scope>NUCLEOTIDE SEQUENCE [LARGE SCALE GENOMIC DNA]</scope>
    <source>
        <strain evidence="9 10">H33E-04</strain>
    </source>
</reference>
<name>A0A6B9ZE77_9BACT</name>
<feature type="transmembrane region" description="Helical" evidence="7">
    <location>
        <begin position="20"/>
        <end position="43"/>
    </location>
</feature>
<dbReference type="Gene3D" id="1.20.1250.20">
    <property type="entry name" value="MFS general substrate transporter like domains"/>
    <property type="match status" value="1"/>
</dbReference>
<dbReference type="Proteomes" id="UP000476411">
    <property type="component" value="Chromosome"/>
</dbReference>
<feature type="transmembrane region" description="Helical" evidence="7">
    <location>
        <begin position="55"/>
        <end position="73"/>
    </location>
</feature>
<dbReference type="SUPFAM" id="SSF103473">
    <property type="entry name" value="MFS general substrate transporter"/>
    <property type="match status" value="1"/>
</dbReference>
<feature type="transmembrane region" description="Helical" evidence="7">
    <location>
        <begin position="220"/>
        <end position="245"/>
    </location>
</feature>
<evidence type="ECO:0000259" key="8">
    <source>
        <dbReference type="PROSITE" id="PS50850"/>
    </source>
</evidence>
<feature type="transmembrane region" description="Helical" evidence="7">
    <location>
        <begin position="171"/>
        <end position="191"/>
    </location>
</feature>
<proteinExistence type="predicted"/>
<keyword evidence="6 7" id="KW-0472">Membrane</keyword>
<dbReference type="PROSITE" id="PS50850">
    <property type="entry name" value="MFS"/>
    <property type="match status" value="1"/>
</dbReference>
<feature type="transmembrane region" description="Helical" evidence="7">
    <location>
        <begin position="148"/>
        <end position="165"/>
    </location>
</feature>
<feature type="transmembrane region" description="Helical" evidence="7">
    <location>
        <begin position="284"/>
        <end position="303"/>
    </location>
</feature>
<feature type="transmembrane region" description="Helical" evidence="7">
    <location>
        <begin position="348"/>
        <end position="371"/>
    </location>
</feature>
<dbReference type="PANTHER" id="PTHR23517:SF2">
    <property type="entry name" value="MULTIDRUG RESISTANCE PROTEIN MDTH"/>
    <property type="match status" value="1"/>
</dbReference>
<keyword evidence="3" id="KW-1003">Cell membrane</keyword>
<evidence type="ECO:0000256" key="1">
    <source>
        <dbReference type="ARBA" id="ARBA00004651"/>
    </source>
</evidence>
<evidence type="ECO:0000256" key="3">
    <source>
        <dbReference type="ARBA" id="ARBA00022475"/>
    </source>
</evidence>